<dbReference type="GO" id="GO:0005829">
    <property type="term" value="C:cytosol"/>
    <property type="evidence" value="ECO:0007669"/>
    <property type="project" value="TreeGrafter"/>
</dbReference>
<dbReference type="InterPro" id="IPR030113">
    <property type="entry name" value="AFAP"/>
</dbReference>
<comment type="function">
    <text evidence="5">May play a role in a signaling cascade by enhancing the kinase activity of SRC. Contributes to SRC-regulated transcription activation.</text>
</comment>
<dbReference type="GO" id="GO:0045893">
    <property type="term" value="P:positive regulation of DNA-templated transcription"/>
    <property type="evidence" value="ECO:0007669"/>
    <property type="project" value="TreeGrafter"/>
</dbReference>
<dbReference type="GO" id="GO:0045742">
    <property type="term" value="P:positive regulation of epidermal growth factor receptor signaling pathway"/>
    <property type="evidence" value="ECO:0007669"/>
    <property type="project" value="TreeGrafter"/>
</dbReference>
<dbReference type="PANTHER" id="PTHR14338:SF4">
    <property type="entry name" value="ACTIN FILAMENT-ASSOCIATED PROTEIN 1-LIKE 2"/>
    <property type="match status" value="1"/>
</dbReference>
<dbReference type="Proteomes" id="UP001177744">
    <property type="component" value="Unassembled WGS sequence"/>
</dbReference>
<dbReference type="GO" id="GO:0006954">
    <property type="term" value="P:inflammatory response"/>
    <property type="evidence" value="ECO:0007669"/>
    <property type="project" value="TreeGrafter"/>
</dbReference>
<dbReference type="CDD" id="cd13307">
    <property type="entry name" value="PH2_AFAP"/>
    <property type="match status" value="1"/>
</dbReference>
<dbReference type="GO" id="GO:0017124">
    <property type="term" value="F:SH3 domain binding"/>
    <property type="evidence" value="ECO:0007669"/>
    <property type="project" value="TreeGrafter"/>
</dbReference>
<dbReference type="PANTHER" id="PTHR14338">
    <property type="entry name" value="ACTIN FILAMENT-ASSOCIATED PROTEIN 1 FAMILY MEMBER"/>
    <property type="match status" value="1"/>
</dbReference>
<feature type="region of interest" description="Disordered" evidence="9">
    <location>
        <begin position="485"/>
        <end position="505"/>
    </location>
</feature>
<evidence type="ECO:0000256" key="6">
    <source>
        <dbReference type="ARBA" id="ARBA00061961"/>
    </source>
</evidence>
<reference evidence="11" key="1">
    <citation type="submission" date="2023-06" db="EMBL/GenBank/DDBJ databases">
        <title>Reference genome for the Northern bat (Eptesicus nilssonii), a most northern bat species.</title>
        <authorList>
            <person name="Laine V.N."/>
            <person name="Pulliainen A.T."/>
            <person name="Lilley T.M."/>
        </authorList>
    </citation>
    <scope>NUCLEOTIDE SEQUENCE</scope>
    <source>
        <strain evidence="11">BLF_Eptnil</strain>
        <tissue evidence="11">Kidney</tissue>
    </source>
</reference>
<comment type="caution">
    <text evidence="11">The sequence shown here is derived from an EMBL/GenBank/DDBJ whole genome shotgun (WGS) entry which is preliminary data.</text>
</comment>
<dbReference type="SMART" id="SM00233">
    <property type="entry name" value="PH"/>
    <property type="match status" value="2"/>
</dbReference>
<keyword evidence="2" id="KW-0963">Cytoplasm</keyword>
<comment type="subunit">
    <text evidence="6">Interacts with SRC. Interacts with LCK when tyrosine phosphorylated.</text>
</comment>
<proteinExistence type="predicted"/>
<dbReference type="AlphaFoldDB" id="A0AA40HLK4"/>
<dbReference type="Pfam" id="PF00169">
    <property type="entry name" value="PH"/>
    <property type="match status" value="2"/>
</dbReference>
<keyword evidence="12" id="KW-1185">Reference proteome</keyword>
<dbReference type="GO" id="GO:0007346">
    <property type="term" value="P:regulation of mitotic cell cycle"/>
    <property type="evidence" value="ECO:0007669"/>
    <property type="project" value="TreeGrafter"/>
</dbReference>
<feature type="domain" description="PH" evidence="10">
    <location>
        <begin position="147"/>
        <end position="243"/>
    </location>
</feature>
<feature type="region of interest" description="Disordered" evidence="9">
    <location>
        <begin position="1"/>
        <end position="64"/>
    </location>
</feature>
<sequence length="902" mass="98944">MNKVTVSKPQNAESQDKAPEEQSPLANGEPRQHATAPQKSLPDLPPPKTIPERKQLSIPKIESPEGYYEEAEPYDMSLNGHSGRVPSTGVPRWAQVPEGVIYATITLEDGEAVSSSYESYDEDEGSKGKSAPYQWPSPEASIELMRDARICAFLWRKKWLGQWAKQLCVIRDTRLLCYKSSKDHSPQLDVNLLGSSVVHKEKQVRKKEHKLKITPLNADVIVLGLQSKDQAEQWLRVIQEVSGLPADGAAEGNQYSPEAQRLSCQKADISEKYLSASEYGSSVDGHAEVPETKDVKKKCSAGLRLSHLMNLGRKKSTSLEPAERSLETANYLNVLVNSQWKSRWCSVRDSHLHFYQDRNRSKVAQQPLSLVGCEVVPDPSPDHLYSFRILHNGEELAKLEAKSSEEMGHWLGLLLSESGSKTDPEEFTYDYVDADRVSCIVSAARNSLLLMQRKFSEPNTYIDGLPSQDRPELLYDDVEMSELTATVDPEEAAPATDAPSELDPDRMYLDLTPVKSFLHSPGGTQARGCSPTPPCLDPPADALPADPGPAPAEPPVVTCAETPESQAPQRLSCAHFLQKQGQQESPEPGELSPRISTVRIQTEQQKLSFHRAAPTLWRDPGRGQHACEGQAEEIKLGKNRTEAEVKRYTEEKERLEKKKEEIRGHLAQLRKEKRELRETLSKCTGEGPGRARGGWGFPRGEPGPGHLAYSPATGACSPPPATVLPERSSSSHPFPSNLPFKGPAPVLTETLLPAPGLIPIPDKGALASLEQKLKEIDEECRVEERRRVDLELNIVEVKDNLKKAEAGPVTLGTTVDTSHLETVSPRVSGRSCWQGLLDWGVTLLSPQPKAAAPTPAPDCTPVNSATALKNRPLSVMVTGKGTVLQKAKGPGGFARPGLSLGH</sequence>
<dbReference type="FunFam" id="2.30.29.30:FF:000171">
    <property type="entry name" value="Actin filament-associated protein 1-like 2 isoform 1"/>
    <property type="match status" value="1"/>
</dbReference>
<evidence type="ECO:0000256" key="3">
    <source>
        <dbReference type="ARBA" id="ARBA00022737"/>
    </source>
</evidence>
<feature type="compositionally biased region" description="Polar residues" evidence="9">
    <location>
        <begin position="1"/>
        <end position="13"/>
    </location>
</feature>
<keyword evidence="4 8" id="KW-0175">Coiled coil</keyword>
<dbReference type="PROSITE" id="PS50003">
    <property type="entry name" value="PH_DOMAIN"/>
    <property type="match status" value="2"/>
</dbReference>
<evidence type="ECO:0000256" key="8">
    <source>
        <dbReference type="SAM" id="Coils"/>
    </source>
</evidence>
<feature type="domain" description="PH" evidence="10">
    <location>
        <begin position="325"/>
        <end position="419"/>
    </location>
</feature>
<dbReference type="EMBL" id="JAULJE010000016">
    <property type="protein sequence ID" value="KAK1333454.1"/>
    <property type="molecule type" value="Genomic_DNA"/>
</dbReference>
<evidence type="ECO:0000256" key="1">
    <source>
        <dbReference type="ARBA" id="ARBA00004496"/>
    </source>
</evidence>
<gene>
    <name evidence="11" type="ORF">QTO34_005838</name>
</gene>
<evidence type="ECO:0000313" key="11">
    <source>
        <dbReference type="EMBL" id="KAK1333454.1"/>
    </source>
</evidence>
<dbReference type="Gene3D" id="2.30.29.30">
    <property type="entry name" value="Pleckstrin-homology domain (PH domain)/Phosphotyrosine-binding domain (PTB)"/>
    <property type="match status" value="2"/>
</dbReference>
<dbReference type="GO" id="GO:0032757">
    <property type="term" value="P:positive regulation of interleukin-8 production"/>
    <property type="evidence" value="ECO:0007669"/>
    <property type="project" value="TreeGrafter"/>
</dbReference>
<feature type="region of interest" description="Disordered" evidence="9">
    <location>
        <begin position="517"/>
        <end position="552"/>
    </location>
</feature>
<dbReference type="GO" id="GO:0032675">
    <property type="term" value="P:regulation of interleukin-6 production"/>
    <property type="evidence" value="ECO:0007669"/>
    <property type="project" value="TreeGrafter"/>
</dbReference>
<comment type="subcellular location">
    <subcellularLocation>
        <location evidence="1">Cytoplasm</location>
    </subcellularLocation>
</comment>
<evidence type="ECO:0000313" key="12">
    <source>
        <dbReference type="Proteomes" id="UP001177744"/>
    </source>
</evidence>
<evidence type="ECO:0000256" key="7">
    <source>
        <dbReference type="ARBA" id="ARBA00072612"/>
    </source>
</evidence>
<dbReference type="SUPFAM" id="SSF50729">
    <property type="entry name" value="PH domain-like"/>
    <property type="match status" value="2"/>
</dbReference>
<name>A0AA40HLK4_CNENI</name>
<dbReference type="InterPro" id="IPR001849">
    <property type="entry name" value="PH_domain"/>
</dbReference>
<feature type="region of interest" description="Disordered" evidence="9">
    <location>
        <begin position="114"/>
        <end position="134"/>
    </location>
</feature>
<accession>A0AA40HLK4</accession>
<dbReference type="CDD" id="cd13306">
    <property type="entry name" value="PH1_AFAP"/>
    <property type="match status" value="1"/>
</dbReference>
<feature type="coiled-coil region" evidence="8">
    <location>
        <begin position="631"/>
        <end position="686"/>
    </location>
</feature>
<protein>
    <recommendedName>
        <fullName evidence="7">Actin filament-associated protein 1-like 2</fullName>
    </recommendedName>
</protein>
<dbReference type="InterPro" id="IPR011993">
    <property type="entry name" value="PH-like_dom_sf"/>
</dbReference>
<organism evidence="11 12">
    <name type="scientific">Cnephaeus nilssonii</name>
    <name type="common">Northern bat</name>
    <name type="synonym">Eptesicus nilssonii</name>
    <dbReference type="NCBI Taxonomy" id="3371016"/>
    <lineage>
        <taxon>Eukaryota</taxon>
        <taxon>Metazoa</taxon>
        <taxon>Chordata</taxon>
        <taxon>Craniata</taxon>
        <taxon>Vertebrata</taxon>
        <taxon>Euteleostomi</taxon>
        <taxon>Mammalia</taxon>
        <taxon>Eutheria</taxon>
        <taxon>Laurasiatheria</taxon>
        <taxon>Chiroptera</taxon>
        <taxon>Yangochiroptera</taxon>
        <taxon>Vespertilionidae</taxon>
        <taxon>Cnephaeus</taxon>
    </lineage>
</organism>
<evidence type="ECO:0000256" key="4">
    <source>
        <dbReference type="ARBA" id="ARBA00023054"/>
    </source>
</evidence>
<dbReference type="FunFam" id="2.30.29.30:FF:000020">
    <property type="entry name" value="Actin filament-associated protein 1-like 2 isoform 1"/>
    <property type="match status" value="1"/>
</dbReference>
<feature type="coiled-coil region" evidence="8">
    <location>
        <begin position="766"/>
        <end position="807"/>
    </location>
</feature>
<evidence type="ECO:0000256" key="5">
    <source>
        <dbReference type="ARBA" id="ARBA00059761"/>
    </source>
</evidence>
<evidence type="ECO:0000256" key="9">
    <source>
        <dbReference type="SAM" id="MobiDB-lite"/>
    </source>
</evidence>
<feature type="region of interest" description="Disordered" evidence="9">
    <location>
        <begin position="712"/>
        <end position="733"/>
    </location>
</feature>
<dbReference type="GO" id="GO:0042169">
    <property type="term" value="F:SH2 domain binding"/>
    <property type="evidence" value="ECO:0007669"/>
    <property type="project" value="TreeGrafter"/>
</dbReference>
<evidence type="ECO:0000259" key="10">
    <source>
        <dbReference type="PROSITE" id="PS50003"/>
    </source>
</evidence>
<keyword evidence="3" id="KW-0677">Repeat</keyword>
<evidence type="ECO:0000256" key="2">
    <source>
        <dbReference type="ARBA" id="ARBA00022490"/>
    </source>
</evidence>